<reference evidence="8 9" key="1">
    <citation type="submission" date="2024-05" db="EMBL/GenBank/DDBJ databases">
        <title>Culex pipiens pipiens assembly and annotation.</title>
        <authorList>
            <person name="Alout H."/>
            <person name="Durand T."/>
        </authorList>
    </citation>
    <scope>NUCLEOTIDE SEQUENCE [LARGE SCALE GENOMIC DNA]</scope>
    <source>
        <strain evidence="8">HA-2024</strain>
        <tissue evidence="8">Whole body</tissue>
    </source>
</reference>
<dbReference type="GO" id="GO:0006412">
    <property type="term" value="P:translation"/>
    <property type="evidence" value="ECO:0007669"/>
    <property type="project" value="UniProtKB-KW"/>
</dbReference>
<feature type="domain" description="Aminoacyl-transfer RNA synthetases class-II family profile" evidence="7">
    <location>
        <begin position="454"/>
        <end position="870"/>
    </location>
</feature>
<dbReference type="EMBL" id="JBEHCU010005370">
    <property type="protein sequence ID" value="KAL1400064.1"/>
    <property type="molecule type" value="Genomic_DNA"/>
</dbReference>
<dbReference type="InterPro" id="IPR002312">
    <property type="entry name" value="Asp/Asn-tRNA-synth_IIb"/>
</dbReference>
<dbReference type="InterPro" id="IPR004115">
    <property type="entry name" value="GAD-like_sf"/>
</dbReference>
<dbReference type="SUPFAM" id="SSF55681">
    <property type="entry name" value="Class II aaRS and biotin synthetases"/>
    <property type="match status" value="1"/>
</dbReference>
<dbReference type="InterPro" id="IPR047089">
    <property type="entry name" value="Asp-tRNA-ligase_1_N"/>
</dbReference>
<dbReference type="SUPFAM" id="SSF50249">
    <property type="entry name" value="Nucleic acid-binding proteins"/>
    <property type="match status" value="3"/>
</dbReference>
<dbReference type="GO" id="GO:0005737">
    <property type="term" value="C:cytoplasm"/>
    <property type="evidence" value="ECO:0007669"/>
    <property type="project" value="UniProtKB-ARBA"/>
</dbReference>
<comment type="caution">
    <text evidence="8">The sequence shown here is derived from an EMBL/GenBank/DDBJ whole genome shotgun (WGS) entry which is preliminary data.</text>
</comment>
<protein>
    <recommendedName>
        <fullName evidence="7">Aminoacyl-transfer RNA synthetases class-II family profile domain-containing protein</fullName>
    </recommendedName>
</protein>
<proteinExistence type="inferred from homology"/>
<sequence>MMTGCSRFRSLVPTIHRLLLAKTGPFRIATSSSSVRFCSAAMEDVKRRRLSLGNQLARSSPKKVSCSKLNTGSVGDLVLIEGDVVESRDSGRCLDIVDTTGSVRLTAPNSLRTQLAKMHRTDRVTVVGRVRARPDPERSEGERTGDIEVLVERIVEMGRDSINLAEGGYAKVEWPEGLSALDVTEQERGKCSSESILEYFRRREYTCAVFRRHDIGRQVHLVGWLEDGGHLPDRMMLRDSYGAIQLRVSTIPEEHRNGIPENAVILATGTIRARPTMAKGLPTGTVEVYVDELEVLDPNKPYENPVSTRRLNINRFTDRTHNCGQLRASHAGQKVTLCGWLEYVRMNMFFTLRDGYGSTQVVVPEAVTNAVKLDGIPFESILKVTGTVVKRPYGQENGQQATGEIEVIMDSVEVLNPARSRLPIDIQEHNQAKEFLRIEHRYIDLRSAKLQHNLRLRSQIIMKMREFMINRCGFIEVETPTLFRRTPGGAQEFVVPTRKPDHFYSLVQSPQQFKQMLMSGAIDRYFQVARCYRDEATRPDRQPEFTQLDLELSFTDRHQIMSLVEGILDASWPSQLHPLQLPFPRMTYQEAMSRYGCDKPDTRFGLDLRDLSTILSSNEKMRHGVATPDFGAFAIVAKPPNGNPKTFKTALTKVLKEYPRCKFAVSVVSDSWTESSIVNLFGVRETAEIKERLKLGTGDLMLLGYGKASEAQEMMGRVRLALYTELEERNLRVTRSVLAPNFLWIVDFPMFAANEETGQLETVHHPFTTAHPEDMHKLRSKQDLASIRSQSFDLVWNGMEIGGGSVRIHEAALQRMVLNDILQIEHSHLQHLLDALESGCPPHGGFAIGLDRYISLICRAKSIREVIAFPKTINGKDPLSKAPVRITDEEKRLYHIRTVDVGEGEGEEEEKIEA</sequence>
<evidence type="ECO:0000256" key="1">
    <source>
        <dbReference type="ARBA" id="ARBA00006303"/>
    </source>
</evidence>
<dbReference type="NCBIfam" id="NF001750">
    <property type="entry name" value="PRK00476.1"/>
    <property type="match status" value="1"/>
</dbReference>
<dbReference type="SUPFAM" id="SSF55261">
    <property type="entry name" value="GAD domain-like"/>
    <property type="match status" value="1"/>
</dbReference>
<evidence type="ECO:0000313" key="9">
    <source>
        <dbReference type="Proteomes" id="UP001562425"/>
    </source>
</evidence>
<dbReference type="InterPro" id="IPR004364">
    <property type="entry name" value="Aa-tRNA-synt_II"/>
</dbReference>
<dbReference type="InterPro" id="IPR012340">
    <property type="entry name" value="NA-bd_OB-fold"/>
</dbReference>
<dbReference type="Gene3D" id="2.40.50.140">
    <property type="entry name" value="Nucleic acid-binding proteins"/>
    <property type="match status" value="3"/>
</dbReference>
<dbReference type="InterPro" id="IPR004524">
    <property type="entry name" value="Asp-tRNA-ligase_1"/>
</dbReference>
<keyword evidence="9" id="KW-1185">Reference proteome</keyword>
<evidence type="ECO:0000256" key="2">
    <source>
        <dbReference type="ARBA" id="ARBA00022598"/>
    </source>
</evidence>
<comment type="similarity">
    <text evidence="1">Belongs to the class-II aminoacyl-tRNA synthetase family. Type 1 subfamily.</text>
</comment>
<dbReference type="AlphaFoldDB" id="A0ABD1DNV9"/>
<dbReference type="Pfam" id="PF01336">
    <property type="entry name" value="tRNA_anti-codon"/>
    <property type="match status" value="1"/>
</dbReference>
<dbReference type="CDD" id="cd04317">
    <property type="entry name" value="EcAspRS_like_N"/>
    <property type="match status" value="1"/>
</dbReference>
<name>A0ABD1DNV9_CULPP</name>
<dbReference type="Gene3D" id="3.30.930.10">
    <property type="entry name" value="Bira Bifunctional Protein, Domain 2"/>
    <property type="match status" value="1"/>
</dbReference>
<dbReference type="InterPro" id="IPR006195">
    <property type="entry name" value="aa-tRNA-synth_II"/>
</dbReference>
<dbReference type="Gene3D" id="3.30.1360.30">
    <property type="entry name" value="GAD-like domain"/>
    <property type="match status" value="1"/>
</dbReference>
<keyword evidence="5" id="KW-0648">Protein biosynthesis</keyword>
<evidence type="ECO:0000259" key="7">
    <source>
        <dbReference type="PROSITE" id="PS50862"/>
    </source>
</evidence>
<dbReference type="PRINTS" id="PR01042">
    <property type="entry name" value="TRNASYNTHASP"/>
</dbReference>
<dbReference type="Proteomes" id="UP001562425">
    <property type="component" value="Unassembled WGS sequence"/>
</dbReference>
<dbReference type="InterPro" id="IPR004365">
    <property type="entry name" value="NA-bd_OB_tRNA"/>
</dbReference>
<dbReference type="InterPro" id="IPR045864">
    <property type="entry name" value="aa-tRNA-synth_II/BPL/LPL"/>
</dbReference>
<dbReference type="GO" id="GO:0004812">
    <property type="term" value="F:aminoacyl-tRNA ligase activity"/>
    <property type="evidence" value="ECO:0007669"/>
    <property type="project" value="UniProtKB-KW"/>
</dbReference>
<evidence type="ECO:0000256" key="3">
    <source>
        <dbReference type="ARBA" id="ARBA00022741"/>
    </source>
</evidence>
<keyword evidence="4" id="KW-0067">ATP-binding</keyword>
<keyword evidence="2" id="KW-0436">Ligase</keyword>
<evidence type="ECO:0000313" key="8">
    <source>
        <dbReference type="EMBL" id="KAL1400064.1"/>
    </source>
</evidence>
<evidence type="ECO:0000256" key="4">
    <source>
        <dbReference type="ARBA" id="ARBA00022840"/>
    </source>
</evidence>
<evidence type="ECO:0000256" key="5">
    <source>
        <dbReference type="ARBA" id="ARBA00022917"/>
    </source>
</evidence>
<accession>A0ABD1DNV9</accession>
<dbReference type="Pfam" id="PF00152">
    <property type="entry name" value="tRNA-synt_2"/>
    <property type="match status" value="1"/>
</dbReference>
<organism evidence="8 9">
    <name type="scientific">Culex pipiens pipiens</name>
    <name type="common">Northern house mosquito</name>
    <dbReference type="NCBI Taxonomy" id="38569"/>
    <lineage>
        <taxon>Eukaryota</taxon>
        <taxon>Metazoa</taxon>
        <taxon>Ecdysozoa</taxon>
        <taxon>Arthropoda</taxon>
        <taxon>Hexapoda</taxon>
        <taxon>Insecta</taxon>
        <taxon>Pterygota</taxon>
        <taxon>Neoptera</taxon>
        <taxon>Endopterygota</taxon>
        <taxon>Diptera</taxon>
        <taxon>Nematocera</taxon>
        <taxon>Culicoidea</taxon>
        <taxon>Culicidae</taxon>
        <taxon>Culicinae</taxon>
        <taxon>Culicini</taxon>
        <taxon>Culex</taxon>
        <taxon>Culex</taxon>
    </lineage>
</organism>
<gene>
    <name evidence="8" type="ORF">pipiens_002112</name>
</gene>
<keyword evidence="3" id="KW-0547">Nucleotide-binding</keyword>
<keyword evidence="6" id="KW-0030">Aminoacyl-tRNA synthetase</keyword>
<dbReference type="PROSITE" id="PS50862">
    <property type="entry name" value="AA_TRNA_LIGASE_II"/>
    <property type="match status" value="1"/>
</dbReference>
<dbReference type="HAMAP" id="MF_00044">
    <property type="entry name" value="Asp_tRNA_synth_type1"/>
    <property type="match status" value="1"/>
</dbReference>
<dbReference type="NCBIfam" id="TIGR00459">
    <property type="entry name" value="aspS_bact"/>
    <property type="match status" value="1"/>
</dbReference>
<dbReference type="PANTHER" id="PTHR22594">
    <property type="entry name" value="ASPARTYL/LYSYL-TRNA SYNTHETASE"/>
    <property type="match status" value="1"/>
</dbReference>
<dbReference type="GO" id="GO:0005524">
    <property type="term" value="F:ATP binding"/>
    <property type="evidence" value="ECO:0007669"/>
    <property type="project" value="UniProtKB-KW"/>
</dbReference>
<evidence type="ECO:0000256" key="6">
    <source>
        <dbReference type="ARBA" id="ARBA00023146"/>
    </source>
</evidence>
<dbReference type="PANTHER" id="PTHR22594:SF5">
    <property type="entry name" value="ASPARTATE--TRNA LIGASE, MITOCHONDRIAL"/>
    <property type="match status" value="1"/>
</dbReference>